<comment type="caution">
    <text evidence="2">The sequence shown here is derived from an EMBL/GenBank/DDBJ whole genome shotgun (WGS) entry which is preliminary data.</text>
</comment>
<keyword evidence="3" id="KW-1185">Reference proteome</keyword>
<sequence>MRKGDHTTTSTETATETNNQTHGKEGKEETAKSQEKEEAEQQPEGKTNTGRDTRRKWKKMAREPTTKTNSQNVKLQGNMKRKIETTISMEAEESVLPNKKQQLEMEKISGKGCRTTLPTSMKLISWNCRGLGNPWAVRALNKLLQQNLSTLSSSWKQGEKQ</sequence>
<feature type="compositionally biased region" description="Polar residues" evidence="1">
    <location>
        <begin position="66"/>
        <end position="75"/>
    </location>
</feature>
<accession>A0ABU6ZRT9</accession>
<organism evidence="2 3">
    <name type="scientific">Stylosanthes scabra</name>
    <dbReference type="NCBI Taxonomy" id="79078"/>
    <lineage>
        <taxon>Eukaryota</taxon>
        <taxon>Viridiplantae</taxon>
        <taxon>Streptophyta</taxon>
        <taxon>Embryophyta</taxon>
        <taxon>Tracheophyta</taxon>
        <taxon>Spermatophyta</taxon>
        <taxon>Magnoliopsida</taxon>
        <taxon>eudicotyledons</taxon>
        <taxon>Gunneridae</taxon>
        <taxon>Pentapetalae</taxon>
        <taxon>rosids</taxon>
        <taxon>fabids</taxon>
        <taxon>Fabales</taxon>
        <taxon>Fabaceae</taxon>
        <taxon>Papilionoideae</taxon>
        <taxon>50 kb inversion clade</taxon>
        <taxon>dalbergioids sensu lato</taxon>
        <taxon>Dalbergieae</taxon>
        <taxon>Pterocarpus clade</taxon>
        <taxon>Stylosanthes</taxon>
    </lineage>
</organism>
<name>A0ABU6ZRT9_9FABA</name>
<protein>
    <submittedName>
        <fullName evidence="2">Uncharacterized protein</fullName>
    </submittedName>
</protein>
<feature type="compositionally biased region" description="Low complexity" evidence="1">
    <location>
        <begin position="7"/>
        <end position="21"/>
    </location>
</feature>
<dbReference type="EMBL" id="JASCZI010273345">
    <property type="protein sequence ID" value="MED6224692.1"/>
    <property type="molecule type" value="Genomic_DNA"/>
</dbReference>
<evidence type="ECO:0000256" key="1">
    <source>
        <dbReference type="SAM" id="MobiDB-lite"/>
    </source>
</evidence>
<gene>
    <name evidence="2" type="ORF">PIB30_086505</name>
</gene>
<proteinExistence type="predicted"/>
<evidence type="ECO:0000313" key="3">
    <source>
        <dbReference type="Proteomes" id="UP001341840"/>
    </source>
</evidence>
<feature type="region of interest" description="Disordered" evidence="1">
    <location>
        <begin position="1"/>
        <end position="79"/>
    </location>
</feature>
<evidence type="ECO:0000313" key="2">
    <source>
        <dbReference type="EMBL" id="MED6224692.1"/>
    </source>
</evidence>
<reference evidence="2 3" key="1">
    <citation type="journal article" date="2023" name="Plants (Basel)">
        <title>Bridging the Gap: Combining Genomics and Transcriptomics Approaches to Understand Stylosanthes scabra, an Orphan Legume from the Brazilian Caatinga.</title>
        <authorList>
            <person name="Ferreira-Neto J.R.C."/>
            <person name="da Silva M.D."/>
            <person name="Binneck E."/>
            <person name="de Melo N.F."/>
            <person name="da Silva R.H."/>
            <person name="de Melo A.L.T.M."/>
            <person name="Pandolfi V."/>
            <person name="Bustamante F.O."/>
            <person name="Brasileiro-Vidal A.C."/>
            <person name="Benko-Iseppon A.M."/>
        </authorList>
    </citation>
    <scope>NUCLEOTIDE SEQUENCE [LARGE SCALE GENOMIC DNA]</scope>
    <source>
        <tissue evidence="2">Leaves</tissue>
    </source>
</reference>
<feature type="compositionally biased region" description="Basic and acidic residues" evidence="1">
    <location>
        <begin position="22"/>
        <end position="36"/>
    </location>
</feature>
<dbReference type="Proteomes" id="UP001341840">
    <property type="component" value="Unassembled WGS sequence"/>
</dbReference>